<dbReference type="Pfam" id="PF00501">
    <property type="entry name" value="AMP-binding"/>
    <property type="match status" value="1"/>
</dbReference>
<dbReference type="RefSeq" id="WP_343979764.1">
    <property type="nucleotide sequence ID" value="NZ_BAAAJG010000011.1"/>
</dbReference>
<dbReference type="SUPFAM" id="SSF56801">
    <property type="entry name" value="Acetyl-CoA synthetase-like"/>
    <property type="match status" value="1"/>
</dbReference>
<dbReference type="EMBL" id="JBHUCP010000014">
    <property type="protein sequence ID" value="MFD1531677.1"/>
    <property type="molecule type" value="Genomic_DNA"/>
</dbReference>
<accession>A0ABW4FMR3</accession>
<name>A0ABW4FMR3_9PSEU</name>
<feature type="domain" description="AMP-dependent synthetase/ligase" evidence="1">
    <location>
        <begin position="6"/>
        <end position="71"/>
    </location>
</feature>
<evidence type="ECO:0000313" key="2">
    <source>
        <dbReference type="EMBL" id="MFD1531677.1"/>
    </source>
</evidence>
<reference evidence="3" key="1">
    <citation type="journal article" date="2019" name="Int. J. Syst. Evol. Microbiol.">
        <title>The Global Catalogue of Microorganisms (GCM) 10K type strain sequencing project: providing services to taxonomists for standard genome sequencing and annotation.</title>
        <authorList>
            <consortium name="The Broad Institute Genomics Platform"/>
            <consortium name="The Broad Institute Genome Sequencing Center for Infectious Disease"/>
            <person name="Wu L."/>
            <person name="Ma J."/>
        </authorList>
    </citation>
    <scope>NUCLEOTIDE SEQUENCE [LARGE SCALE GENOMIC DNA]</scope>
    <source>
        <strain evidence="3">JCM 12165</strain>
    </source>
</reference>
<comment type="caution">
    <text evidence="2">The sequence shown here is derived from an EMBL/GenBank/DDBJ whole genome shotgun (WGS) entry which is preliminary data.</text>
</comment>
<dbReference type="InterPro" id="IPR042099">
    <property type="entry name" value="ANL_N_sf"/>
</dbReference>
<protein>
    <submittedName>
        <fullName evidence="2">Class I adenylate-forming enzyme family protein</fullName>
    </submittedName>
</protein>
<sequence length="105" mass="11208">MTGLRAGLGMSETFAVYSWGYELPRADRPLCVPLEVFEPGYAVKVVGPDGEECAEGEPGEIVIRGPSVTKGLQKVERSYVFDLDGFYRTGDEGVVEGGKLSCSAG</sequence>
<evidence type="ECO:0000313" key="3">
    <source>
        <dbReference type="Proteomes" id="UP001597145"/>
    </source>
</evidence>
<dbReference type="Gene3D" id="3.40.50.12780">
    <property type="entry name" value="N-terminal domain of ligase-like"/>
    <property type="match status" value="1"/>
</dbReference>
<evidence type="ECO:0000259" key="1">
    <source>
        <dbReference type="Pfam" id="PF00501"/>
    </source>
</evidence>
<proteinExistence type="predicted"/>
<organism evidence="2 3">
    <name type="scientific">Pseudonocardia aurantiaca</name>
    <dbReference type="NCBI Taxonomy" id="75290"/>
    <lineage>
        <taxon>Bacteria</taxon>
        <taxon>Bacillati</taxon>
        <taxon>Actinomycetota</taxon>
        <taxon>Actinomycetes</taxon>
        <taxon>Pseudonocardiales</taxon>
        <taxon>Pseudonocardiaceae</taxon>
        <taxon>Pseudonocardia</taxon>
    </lineage>
</organism>
<dbReference type="InterPro" id="IPR000873">
    <property type="entry name" value="AMP-dep_synth/lig_dom"/>
</dbReference>
<keyword evidence="3" id="KW-1185">Reference proteome</keyword>
<gene>
    <name evidence="2" type="ORF">ACFSCY_19780</name>
</gene>
<dbReference type="Proteomes" id="UP001597145">
    <property type="component" value="Unassembled WGS sequence"/>
</dbReference>